<feature type="domain" description="Tudor" evidence="2">
    <location>
        <begin position="1009"/>
        <end position="1068"/>
    </location>
</feature>
<evidence type="ECO:0000313" key="4">
    <source>
        <dbReference type="RefSeq" id="XP_040586899.1"/>
    </source>
</evidence>
<sequence>MDSTSLLPTFLDVDLTVLHIECLPKDVLVKFQGKNNNECQFDYHILQREIQYIPKVKNTVGVDEFCLVEEKVTGEWQRGRVVEKTNELYTVLLIDRGEKLRVDGTRVASACEKLFELPPRVVFGIFANILPVGEKWSPKALHYFKSLVGIQLKVNMQTVLPLQMILLESPKVISEVLELQLGRFIDRDTFRLIVEILKELPQPMPDLLQHKKLESSLSSKSTSLDVQYILDNFQPSLSVGSLDSVKVSSALSPSKFYCQLLKQIPELEDLTECMNLHYNTVGQETSPTCDNFGLLCVAKGTNGRWQRGILQQLLPDNQVKIWFMDYGSSESIPSIHVKKLKQDFIFAPLFSFPCSLTYLHCPDPGVRRQQLTIFKQALLGHIVYAHIDWFSEDERLYYVTLYSQESVINSKCLPRTLETQILCPAFESNISNALSETGASDTGSLTTDGFIGNFEQSVGRLNEKDDLKAGFPIKSVQMEIESTHIAFVVNVLNPSNFWVRISKHQNKFEDIMKTINTFYNASENDELTLRNPEPGLLCCARCSKDRCFYRAVITEMNDYWINVYLLDYGSTDSIPFFDAKVLLPELCDLPPLAMHCSLAHISPVTDLWVQAATDYFKKIVLNKAILLQVRAKKGDKYMVNIQNIEALENMDVVSLMLQAGYAESAEAASDFPRSAGDCSVLQLKYEDTLHNKSVLTSAPVKRPKPEKSHSNTLKENLSSLHRVMDLKISFNLCLESSSSHPYKEYVFKPGKLLEVNCSYCHGPGDFSCQLLCKLGDLKLLMEQIQDYYSLHPEPYQTGKVACVAKHSRDGKWYRAAILTQASEQEVELVFVDYGNQERVFIKDLYAINPHFLALEAQAFRCCLNYLVEPITCKLLDWTAEASRDFGNFISSHGGLLTCIVYALVLIHPKCLCNLVDLQSSRTSANEFLLRRASIHYNVLSRPLPFSVSLYSYYYSSFDIKIGSEEDVYISHVYSPKKFYCQLCRNNKDLEMLETRITEMISLKMCAKYDWNRMRLCVSKYIEDGLSYRALVKPTESSSDPRVYFVDYGNEQFVEENMLCAISDQFPELLFTPMQAIQCFLSDLRDTDIPGEINKWFEDSFLGRPLKAVILSRESDGQLGIDLYDGYQHINQTIKLLLGIYGEKHSEQAWCMGKNPRLNQALTTPLKENPDSNHCSKAINKTRLVKYSAKKTDQLMHHQSIYVRSLKPSICYGAEPMSKSKVKGPFQYGLKHKNGKLTPGSAHIPEESGMGSKSRETVSKLVTKDLKQASFQTRCTLRRPLVMKVPQLHMGLSSQVKGSASTNHRLDNFHIPLIGNGNKPKGLTDVLNERTNGQKKQNSLSLLVRDHVEYPKNRAVSRDTTKKVLPEGPFEVEVFDHGNTAIVNGSKVYSISRELLTVPQLGVYYFLHRIKWSGPIEMYKSKIADYFSPGVINRIISCEFLKTHDEKWEVNITCGDKCVIKKLLSWSSCTKLQEGTLQTPWVISHKVSVCENNHSKAGRVNSHEGLVIFKPLSQQLVEIPSELVRHGQLEKAKMIYISDTEGFHVKLPKNQKTPNLARLIPKEDYSSVLSMDIIKRQLEFLSVSRRNLNWYQPQTEEPWVEEKVLGFLVNRGQHEVVPIGNTEVFSKLMRNIPRQSMPHKQIWFTDSKKTTLEFIVCLFPHLQMSVISLKYLDYAWVVEMLVNSVLLWGYLNVSTSLVEENKLPSSGTVLSLEPQTLLSPCVIWPFVWAPLQNDRRYCGIATAVGDPSDFCVQLEDFFDTMKYLFTLLSDIPEPLQVLPPERMIPGFSCVFKNELEGQWNRAEISEVSDQSLHLVLIDYELSVHKSHSEATNLKSVPEKIMSLPRLSYPCSLYGVLPASGKLWNSEARLVFQDFLCKSGLVFQFREYGPAAVSEVDVMYKSNSVADMLVVSGLAVHHKDSAGPDGITATGSKLQSQPIYPLLDKRWHKKESFNYRKVKQKLQKKPSKRRNVSRRLLKKRHVSEKLHSGNLKLRRKVIIGKLNFPSTILFEICIAALSGGLPDRLGNNTGCFKNILSTAGVQEKSHTVDSNAVSVNEKITAEHLKKDQSLDPCSQLPVTTPPGNLAPSSGLLEGDGTSDHLCISLAMNGT</sequence>
<dbReference type="Gene3D" id="2.40.50.90">
    <property type="match status" value="5"/>
</dbReference>
<dbReference type="SUPFAM" id="SSF63748">
    <property type="entry name" value="Tudor/PWWP/MBT"/>
    <property type="match status" value="6"/>
</dbReference>
<dbReference type="Gene3D" id="2.30.30.140">
    <property type="match status" value="4"/>
</dbReference>
<dbReference type="GeneID" id="106021862"/>
<dbReference type="PROSITE" id="PS50304">
    <property type="entry name" value="TUDOR"/>
    <property type="match status" value="4"/>
</dbReference>
<dbReference type="InterPro" id="IPR002999">
    <property type="entry name" value="Tudor"/>
</dbReference>
<proteinExistence type="predicted"/>
<dbReference type="PANTHER" id="PTHR22948">
    <property type="entry name" value="TUDOR DOMAIN CONTAINING PROTEIN"/>
    <property type="match status" value="1"/>
</dbReference>
<protein>
    <submittedName>
        <fullName evidence="4">Tudor domain-containing protein 15</fullName>
    </submittedName>
</protein>
<reference evidence="4" key="1">
    <citation type="submission" date="2025-08" db="UniProtKB">
        <authorList>
            <consortium name="RefSeq"/>
        </authorList>
    </citation>
    <scope>IDENTIFICATION</scope>
    <source>
        <tissue evidence="4">Liver</tissue>
    </source>
</reference>
<evidence type="ECO:0000256" key="1">
    <source>
        <dbReference type="SAM" id="MobiDB-lite"/>
    </source>
</evidence>
<gene>
    <name evidence="4" type="primary">Tdrd15</name>
</gene>
<accession>A0ABM2W7F5</accession>
<dbReference type="RefSeq" id="XP_040586899.1">
    <property type="nucleotide sequence ID" value="XM_040730965.1"/>
</dbReference>
<evidence type="ECO:0000259" key="2">
    <source>
        <dbReference type="PROSITE" id="PS50304"/>
    </source>
</evidence>
<dbReference type="InterPro" id="IPR035437">
    <property type="entry name" value="SNase_OB-fold_sf"/>
</dbReference>
<feature type="region of interest" description="Disordered" evidence="1">
    <location>
        <begin position="1232"/>
        <end position="1254"/>
    </location>
</feature>
<dbReference type="SMART" id="SM00333">
    <property type="entry name" value="TUDOR"/>
    <property type="match status" value="6"/>
</dbReference>
<feature type="domain" description="Tudor" evidence="2">
    <location>
        <begin position="531"/>
        <end position="589"/>
    </location>
</feature>
<dbReference type="InterPro" id="IPR047452">
    <property type="entry name" value="Tudor_TDRD15_rpt2"/>
</dbReference>
<evidence type="ECO:0000313" key="3">
    <source>
        <dbReference type="Proteomes" id="UP000886700"/>
    </source>
</evidence>
<feature type="domain" description="Tudor" evidence="2">
    <location>
        <begin position="289"/>
        <end position="347"/>
    </location>
</feature>
<name>A0ABM2W7F5_MESAU</name>
<dbReference type="InterPro" id="IPR047450">
    <property type="entry name" value="Tudor_TDRD15_rpt1"/>
</dbReference>
<dbReference type="Pfam" id="PF00567">
    <property type="entry name" value="TUDOR"/>
    <property type="match status" value="5"/>
</dbReference>
<feature type="region of interest" description="Disordered" evidence="1">
    <location>
        <begin position="2068"/>
        <end position="2090"/>
    </location>
</feature>
<dbReference type="Proteomes" id="UP000886700">
    <property type="component" value="Unplaced"/>
</dbReference>
<dbReference type="InterPro" id="IPR050621">
    <property type="entry name" value="Tudor_domain_containing"/>
</dbReference>
<dbReference type="PANTHER" id="PTHR22948:SF7">
    <property type="entry name" value="TUDOR DOMAIN-CONTAINING PROTEIN 15"/>
    <property type="match status" value="1"/>
</dbReference>
<keyword evidence="3" id="KW-1185">Reference proteome</keyword>
<dbReference type="CDD" id="cd20437">
    <property type="entry name" value="Tudor_TDRD15_rpt2"/>
    <property type="match status" value="1"/>
</dbReference>
<organism evidence="3 4">
    <name type="scientific">Mesocricetus auratus</name>
    <name type="common">Golden hamster</name>
    <dbReference type="NCBI Taxonomy" id="10036"/>
    <lineage>
        <taxon>Eukaryota</taxon>
        <taxon>Metazoa</taxon>
        <taxon>Chordata</taxon>
        <taxon>Craniata</taxon>
        <taxon>Vertebrata</taxon>
        <taxon>Euteleostomi</taxon>
        <taxon>Mammalia</taxon>
        <taxon>Eutheria</taxon>
        <taxon>Euarchontoglires</taxon>
        <taxon>Glires</taxon>
        <taxon>Rodentia</taxon>
        <taxon>Myomorpha</taxon>
        <taxon>Muroidea</taxon>
        <taxon>Cricetidae</taxon>
        <taxon>Cricetinae</taxon>
        <taxon>Mesocricetus</taxon>
    </lineage>
</organism>
<feature type="domain" description="Tudor" evidence="2">
    <location>
        <begin position="795"/>
        <end position="854"/>
    </location>
</feature>
<dbReference type="CDD" id="cd20436">
    <property type="entry name" value="Tudor_TDRD15_rpt1"/>
    <property type="match status" value="1"/>
</dbReference>